<dbReference type="InterPro" id="IPR018310">
    <property type="entry name" value="Put_endonuclease_Z1-dom"/>
</dbReference>
<evidence type="ECO:0000313" key="3">
    <source>
        <dbReference type="Proteomes" id="UP000777774"/>
    </source>
</evidence>
<accession>A0ABX1JWI8</accession>
<organism evidence="2 3">
    <name type="scientific">Cellulomonas septica</name>
    <dbReference type="NCBI Taxonomy" id="285080"/>
    <lineage>
        <taxon>Bacteria</taxon>
        <taxon>Bacillati</taxon>
        <taxon>Actinomycetota</taxon>
        <taxon>Actinomycetes</taxon>
        <taxon>Micrococcales</taxon>
        <taxon>Cellulomonadaceae</taxon>
        <taxon>Cellulomonas</taxon>
    </lineage>
</organism>
<comment type="caution">
    <text evidence="2">The sequence shown here is derived from an EMBL/GenBank/DDBJ whole genome shotgun (WGS) entry which is preliminary data.</text>
</comment>
<reference evidence="2 3" key="1">
    <citation type="submission" date="2020-04" db="EMBL/GenBank/DDBJ databases">
        <title>MicrobeNet Type strains.</title>
        <authorList>
            <person name="Nicholson A.C."/>
        </authorList>
    </citation>
    <scope>NUCLEOTIDE SEQUENCE [LARGE SCALE GENOMIC DNA]</scope>
    <source>
        <strain evidence="2 3">ATCC BAA-787</strain>
    </source>
</reference>
<protein>
    <recommendedName>
        <fullName evidence="1">Putative endonuclease Z1 domain-containing protein</fullName>
    </recommendedName>
</protein>
<name>A0ABX1JWI8_9CELL</name>
<gene>
    <name evidence="2" type="ORF">HGA02_00785</name>
</gene>
<dbReference type="Pfam" id="PF10593">
    <property type="entry name" value="Z1"/>
    <property type="match status" value="1"/>
</dbReference>
<proteinExistence type="predicted"/>
<sequence>MTEPFGGERLVLAAGLEGQKTWWDVYVDALARSGIGGVSRDVIEADSEHILRRGVLGAGDAGDAAWPESRVRTGVVMGAVQSGKTASMMAVVAKALDAGVDAVVILGGTRTALWAQTFERVVEQFGAMPEPHVRRVLVPREGALRDADTGVDARSAYRLTQQLARRAIARRRPLLAVVMKNVAHIAAMAETLQDTVFPAVEAEGRPFHLLVLDDEADDASVVGVVDPDAVRQIPRRILDLWESRRRPGETTNAHVHATYVAYTATPQANFLQDPGNPLAPRDFVASLRAPGREGVAEVRSSSYRVPEGASGWYTGGDVYYRLLAEAPLCVPTDTSTDASLIDAVRGYLVASALRVLRDPSRSGPYSGRSDTYASRGEAAAGAAKPMSMLIHPSSSKEQHFDVAARILDWSDGAARDRRDGGPRALGIPGVVDDLRVNRRAWLRWLEDYRRSAVVARAALELAATPAVPAEDEWADVERLILEELVPATSVAVINSDENADDRPRFAPIVDADGTWRAAPNLSTIFVSGNVMSRGLTLEGLTTTYFSRRSDDPLADTQMQMQRWFGYRGSYIDLCRVLLDADQLELFRLYHENDEALRRDVLAAMRTEGPLPAVAVLQGRSFKATGKIGNLRSVPVWPGPKPFVRLVNPAGADEENHELVAGVFSDAVLKVPSETGSRGLLLERRFDLLETADLLDGLRYVHHGPGQDSSEAHRWASVEHHADLDDGDPAFPLFRAPYVADSIDLGLSSPYAIAAYLRLWAAALERSIPGMVTTDESPLLWRLLDLDVKREQQPRFSIGVRFGEGDPIATGALMRLPATVRPMRRATVGGTMSSTWGSRNVGDDGIRGDEHFDYVARGEDVPTTTSGSRSAGSDGLVLFHVVRMEVGASIAVGIVLPLGGPDHVEAQRGGVGA</sequence>
<dbReference type="Proteomes" id="UP000777774">
    <property type="component" value="Unassembled WGS sequence"/>
</dbReference>
<keyword evidence="3" id="KW-1185">Reference proteome</keyword>
<evidence type="ECO:0000313" key="2">
    <source>
        <dbReference type="EMBL" id="NKY38107.1"/>
    </source>
</evidence>
<dbReference type="RefSeq" id="WP_168676510.1">
    <property type="nucleotide sequence ID" value="NZ_JAAXOY010000003.1"/>
</dbReference>
<evidence type="ECO:0000259" key="1">
    <source>
        <dbReference type="Pfam" id="PF10593"/>
    </source>
</evidence>
<dbReference type="EMBL" id="JAAXOY010000003">
    <property type="protein sequence ID" value="NKY38107.1"/>
    <property type="molecule type" value="Genomic_DNA"/>
</dbReference>
<feature type="domain" description="Putative endonuclease Z1" evidence="1">
    <location>
        <begin position="339"/>
        <end position="608"/>
    </location>
</feature>